<reference evidence="1 2" key="1">
    <citation type="submission" date="2021-06" db="EMBL/GenBank/DDBJ databases">
        <title>Halomicroarcula sp. a new haloarchaeum isolated from saline soil.</title>
        <authorList>
            <person name="Duran-Viseras A."/>
            <person name="Sanchez-Porro C."/>
            <person name="Ventosa A."/>
        </authorList>
    </citation>
    <scope>NUCLEOTIDE SEQUENCE [LARGE SCALE GENOMIC DNA]</scope>
    <source>
        <strain evidence="1 2">F27</strain>
    </source>
</reference>
<dbReference type="RefSeq" id="WP_220582778.1">
    <property type="nucleotide sequence ID" value="NZ_RKLT01000043.1"/>
</dbReference>
<dbReference type="InterPro" id="IPR036519">
    <property type="entry name" value="UPF0058_sf"/>
</dbReference>
<evidence type="ECO:0000313" key="1">
    <source>
        <dbReference type="EMBL" id="MBX0298200.1"/>
    </source>
</evidence>
<dbReference type="Gene3D" id="1.20.1270.110">
    <property type="entry name" value="Uncharacterised protein family UPF0058"/>
    <property type="match status" value="1"/>
</dbReference>
<name>A0AAW4PJK7_9EURY</name>
<keyword evidence="2" id="KW-1185">Reference proteome</keyword>
<dbReference type="AlphaFoldDB" id="A0AAW4PJK7"/>
<accession>A0AAW4PJK7</accession>
<dbReference type="SUPFAM" id="SSF140371">
    <property type="entry name" value="Vng1086c-like"/>
    <property type="match status" value="1"/>
</dbReference>
<dbReference type="Pfam" id="PF01893">
    <property type="entry name" value="UPF0058"/>
    <property type="match status" value="1"/>
</dbReference>
<evidence type="ECO:0000313" key="2">
    <source>
        <dbReference type="Proteomes" id="UP001430455"/>
    </source>
</evidence>
<protein>
    <submittedName>
        <fullName evidence="1">UPF0058 family protein</fullName>
    </submittedName>
</protein>
<dbReference type="Proteomes" id="UP001430455">
    <property type="component" value="Unassembled WGS sequence"/>
</dbReference>
<dbReference type="EMBL" id="RKLT01000043">
    <property type="protein sequence ID" value="MBX0298200.1"/>
    <property type="molecule type" value="Genomic_DNA"/>
</dbReference>
<gene>
    <name evidence="1" type="ORF">EGH23_25400</name>
</gene>
<organism evidence="1 2">
    <name type="scientific">Haloarcula nitratireducens</name>
    <dbReference type="NCBI Taxonomy" id="2487749"/>
    <lineage>
        <taxon>Archaea</taxon>
        <taxon>Methanobacteriati</taxon>
        <taxon>Methanobacteriota</taxon>
        <taxon>Stenosarchaea group</taxon>
        <taxon>Halobacteria</taxon>
        <taxon>Halobacteriales</taxon>
        <taxon>Haloarculaceae</taxon>
        <taxon>Haloarcula</taxon>
    </lineage>
</organism>
<comment type="caution">
    <text evidence="1">The sequence shown here is derived from an EMBL/GenBank/DDBJ whole genome shotgun (WGS) entry which is preliminary data.</text>
</comment>
<proteinExistence type="predicted"/>
<sequence>MRKQELIHIHCLLAVTRDHLADQEAIEIPIDAFDVYDDSEVRPTAIAKRKEAHKKAVDQLLAGFQITLTTQQRSADALSSSLKSSDSSPAQSS</sequence>
<dbReference type="InterPro" id="IPR002753">
    <property type="entry name" value="UPF0058"/>
</dbReference>